<dbReference type="Proteomes" id="UP000026961">
    <property type="component" value="Chromosome 2"/>
</dbReference>
<evidence type="ECO:0000313" key="2">
    <source>
        <dbReference type="Proteomes" id="UP000026961"/>
    </source>
</evidence>
<evidence type="ECO:0000313" key="1">
    <source>
        <dbReference type="EnsemblPlants" id="OGLUM02G17210.1"/>
    </source>
</evidence>
<dbReference type="STRING" id="40148.A0A0D9YSE4"/>
<evidence type="ECO:0008006" key="3">
    <source>
        <dbReference type="Google" id="ProtNLM"/>
    </source>
</evidence>
<reference evidence="1" key="2">
    <citation type="submission" date="2018-05" db="EMBL/GenBank/DDBJ databases">
        <title>OgluRS3 (Oryza glumaepatula Reference Sequence Version 3).</title>
        <authorList>
            <person name="Zhang J."/>
            <person name="Kudrna D."/>
            <person name="Lee S."/>
            <person name="Talag J."/>
            <person name="Welchert J."/>
            <person name="Wing R.A."/>
        </authorList>
    </citation>
    <scope>NUCLEOTIDE SEQUENCE [LARGE SCALE GENOMIC DNA]</scope>
</reference>
<dbReference type="AlphaFoldDB" id="A0A0D9YSE4"/>
<accession>A0A0D9YSE4</accession>
<dbReference type="Gramene" id="OGLUM02G17210.1">
    <property type="protein sequence ID" value="OGLUM02G17210.1"/>
    <property type="gene ID" value="OGLUM02G17210"/>
</dbReference>
<keyword evidence="2" id="KW-1185">Reference proteome</keyword>
<dbReference type="eggNOG" id="ENOG502QXI0">
    <property type="taxonomic scope" value="Eukaryota"/>
</dbReference>
<sequence>MDRVLALDAAYPLPLLPVMLNKFPKVVEPARWWQPTKKQQQQQQRAPIFNTSKVAATNGAAGRRATAMAGNGWTQEVEEEMRDILCVIRAKDENEYVSVSKLVLALNKRLAVAGPALAGAATLAAAFIGSGEVGAWASGVAVLGGALAAAVNTVEHGGQVGMVFDLCRNMASIYRKIQEDIEANLKEADVERRENCKVFETKVALQLGRSTSKLKKFRAIASPTVKDEDIKEFAGREGGLGGARVGAAAVVVVAVLHDAGEGIALDDVGKVDDEVVLAAAVCRHPPRASS</sequence>
<organism evidence="1">
    <name type="scientific">Oryza glumipatula</name>
    <dbReference type="NCBI Taxonomy" id="40148"/>
    <lineage>
        <taxon>Eukaryota</taxon>
        <taxon>Viridiplantae</taxon>
        <taxon>Streptophyta</taxon>
        <taxon>Embryophyta</taxon>
        <taxon>Tracheophyta</taxon>
        <taxon>Spermatophyta</taxon>
        <taxon>Magnoliopsida</taxon>
        <taxon>Liliopsida</taxon>
        <taxon>Poales</taxon>
        <taxon>Poaceae</taxon>
        <taxon>BOP clade</taxon>
        <taxon>Oryzoideae</taxon>
        <taxon>Oryzeae</taxon>
        <taxon>Oryzinae</taxon>
        <taxon>Oryza</taxon>
    </lineage>
</organism>
<dbReference type="HOGENOM" id="CLU_027757_1_0_1"/>
<dbReference type="PANTHER" id="PTHR33358:SF12">
    <property type="entry name" value="F-BOX PROTEIN WITH A DOMAIN PROTEIN"/>
    <property type="match status" value="1"/>
</dbReference>
<name>A0A0D9YSE4_9ORYZ</name>
<dbReference type="Pfam" id="PF14476">
    <property type="entry name" value="Chloroplast_duf"/>
    <property type="match status" value="1"/>
</dbReference>
<proteinExistence type="predicted"/>
<dbReference type="PANTHER" id="PTHR33358">
    <property type="entry name" value="F-BOX PROTEIN WITH A DOMAIN PROTEIN"/>
    <property type="match status" value="1"/>
</dbReference>
<dbReference type="EnsemblPlants" id="OGLUM02G17210.1">
    <property type="protein sequence ID" value="OGLUM02G17210.1"/>
    <property type="gene ID" value="OGLUM02G17210"/>
</dbReference>
<dbReference type="InterPro" id="IPR027949">
    <property type="entry name" value="Chloroplast_duf"/>
</dbReference>
<protein>
    <recommendedName>
        <fullName evidence="3">F-box protein</fullName>
    </recommendedName>
</protein>
<reference evidence="1" key="1">
    <citation type="submission" date="2015-04" db="UniProtKB">
        <authorList>
            <consortium name="EnsemblPlants"/>
        </authorList>
    </citation>
    <scope>IDENTIFICATION</scope>
</reference>